<gene>
    <name evidence="1" type="ORF">PhCBS80983_g05473</name>
</gene>
<name>A0A507DVD4_9FUNG</name>
<evidence type="ECO:0000313" key="1">
    <source>
        <dbReference type="EMBL" id="TPX55252.1"/>
    </source>
</evidence>
<proteinExistence type="predicted"/>
<dbReference type="EMBL" id="QEAQ01000119">
    <property type="protein sequence ID" value="TPX55252.1"/>
    <property type="molecule type" value="Genomic_DNA"/>
</dbReference>
<reference evidence="1 2" key="1">
    <citation type="journal article" date="2019" name="Sci. Rep.">
        <title>Comparative genomics of chytrid fungi reveal insights into the obligate biotrophic and pathogenic lifestyle of Synchytrium endobioticum.</title>
        <authorList>
            <person name="van de Vossenberg B.T.L.H."/>
            <person name="Warris S."/>
            <person name="Nguyen H.D.T."/>
            <person name="van Gent-Pelzer M.P.E."/>
            <person name="Joly D.L."/>
            <person name="van de Geest H.C."/>
            <person name="Bonants P.J.M."/>
            <person name="Smith D.S."/>
            <person name="Levesque C.A."/>
            <person name="van der Lee T.A.J."/>
        </authorList>
    </citation>
    <scope>NUCLEOTIDE SEQUENCE [LARGE SCALE GENOMIC DNA]</scope>
    <source>
        <strain evidence="1 2">CBS 809.83</strain>
    </source>
</reference>
<keyword evidence="2" id="KW-1185">Reference proteome</keyword>
<dbReference type="AlphaFoldDB" id="A0A507DVD4"/>
<sequence>MEHERAFGHLQTLDQTAPLVIRAPDLDSTNLLKNLDELRKMQIDLAMEHLALGSVPAERVSLLDMEQDEDSSRRYKRNAERFAKKEADVNSLMIRLEELSEAM</sequence>
<evidence type="ECO:0000313" key="2">
    <source>
        <dbReference type="Proteomes" id="UP000318582"/>
    </source>
</evidence>
<accession>A0A507DVD4</accession>
<dbReference type="Proteomes" id="UP000318582">
    <property type="component" value="Unassembled WGS sequence"/>
</dbReference>
<organism evidence="1 2">
    <name type="scientific">Powellomyces hirtus</name>
    <dbReference type="NCBI Taxonomy" id="109895"/>
    <lineage>
        <taxon>Eukaryota</taxon>
        <taxon>Fungi</taxon>
        <taxon>Fungi incertae sedis</taxon>
        <taxon>Chytridiomycota</taxon>
        <taxon>Chytridiomycota incertae sedis</taxon>
        <taxon>Chytridiomycetes</taxon>
        <taxon>Spizellomycetales</taxon>
        <taxon>Powellomycetaceae</taxon>
        <taxon>Powellomyces</taxon>
    </lineage>
</organism>
<comment type="caution">
    <text evidence="1">The sequence shown here is derived from an EMBL/GenBank/DDBJ whole genome shotgun (WGS) entry which is preliminary data.</text>
</comment>
<protein>
    <submittedName>
        <fullName evidence="1">Uncharacterized protein</fullName>
    </submittedName>
</protein>